<feature type="compositionally biased region" description="Polar residues" evidence="2">
    <location>
        <begin position="185"/>
        <end position="202"/>
    </location>
</feature>
<dbReference type="EMBL" id="JARAOO010000007">
    <property type="protein sequence ID" value="KAJ7962983.1"/>
    <property type="molecule type" value="Genomic_DNA"/>
</dbReference>
<dbReference type="PANTHER" id="PTHR12161:SF60">
    <property type="entry name" value="REGULATOR OF VPS4 ACTIVITY IN THE MVB PATHWAY PROTEIN"/>
    <property type="match status" value="1"/>
</dbReference>
<gene>
    <name evidence="3" type="ORF">O6P43_018133</name>
</gene>
<evidence type="ECO:0000256" key="2">
    <source>
        <dbReference type="SAM" id="MobiDB-lite"/>
    </source>
</evidence>
<protein>
    <submittedName>
        <fullName evidence="3">Regulator of Vps4 activity in the MVB pathway protein</fullName>
    </submittedName>
</protein>
<comment type="similarity">
    <text evidence="1">Belongs to the IST1 family.</text>
</comment>
<dbReference type="InterPro" id="IPR042277">
    <property type="entry name" value="IST1-like"/>
</dbReference>
<dbReference type="Pfam" id="PF03398">
    <property type="entry name" value="Ist1"/>
    <property type="match status" value="1"/>
</dbReference>
<feature type="region of interest" description="Disordered" evidence="2">
    <location>
        <begin position="160"/>
        <end position="450"/>
    </location>
</feature>
<dbReference type="Proteomes" id="UP001163823">
    <property type="component" value="Chromosome 7"/>
</dbReference>
<dbReference type="GO" id="GO:0015031">
    <property type="term" value="P:protein transport"/>
    <property type="evidence" value="ECO:0007669"/>
    <property type="project" value="InterPro"/>
</dbReference>
<organism evidence="3 4">
    <name type="scientific">Quillaja saponaria</name>
    <name type="common">Soap bark tree</name>
    <dbReference type="NCBI Taxonomy" id="32244"/>
    <lineage>
        <taxon>Eukaryota</taxon>
        <taxon>Viridiplantae</taxon>
        <taxon>Streptophyta</taxon>
        <taxon>Embryophyta</taxon>
        <taxon>Tracheophyta</taxon>
        <taxon>Spermatophyta</taxon>
        <taxon>Magnoliopsida</taxon>
        <taxon>eudicotyledons</taxon>
        <taxon>Gunneridae</taxon>
        <taxon>Pentapetalae</taxon>
        <taxon>rosids</taxon>
        <taxon>fabids</taxon>
        <taxon>Fabales</taxon>
        <taxon>Quillajaceae</taxon>
        <taxon>Quillaja</taxon>
    </lineage>
</organism>
<dbReference type="KEGG" id="qsa:O6P43_018133"/>
<dbReference type="PANTHER" id="PTHR12161">
    <property type="entry name" value="IST1 FAMILY MEMBER"/>
    <property type="match status" value="1"/>
</dbReference>
<name>A0AAD7PPC8_QUISA</name>
<evidence type="ECO:0000313" key="4">
    <source>
        <dbReference type="Proteomes" id="UP001163823"/>
    </source>
</evidence>
<feature type="compositionally biased region" description="Polar residues" evidence="2">
    <location>
        <begin position="249"/>
        <end position="258"/>
    </location>
</feature>
<evidence type="ECO:0000256" key="1">
    <source>
        <dbReference type="ARBA" id="ARBA00005536"/>
    </source>
</evidence>
<keyword evidence="4" id="KW-1185">Reference proteome</keyword>
<dbReference type="AlphaFoldDB" id="A0AAD7PPC8"/>
<evidence type="ECO:0000313" key="3">
    <source>
        <dbReference type="EMBL" id="KAJ7962983.1"/>
    </source>
</evidence>
<feature type="compositionally biased region" description="Basic and acidic residues" evidence="2">
    <location>
        <begin position="363"/>
        <end position="375"/>
    </location>
</feature>
<feature type="compositionally biased region" description="Basic and acidic residues" evidence="2">
    <location>
        <begin position="167"/>
        <end position="178"/>
    </location>
</feature>
<feature type="compositionally biased region" description="Basic and acidic residues" evidence="2">
    <location>
        <begin position="402"/>
        <end position="412"/>
    </location>
</feature>
<reference evidence="3" key="1">
    <citation type="journal article" date="2023" name="Science">
        <title>Elucidation of the pathway for biosynthesis of saponin adjuvants from the soapbark tree.</title>
        <authorList>
            <person name="Reed J."/>
            <person name="Orme A."/>
            <person name="El-Demerdash A."/>
            <person name="Owen C."/>
            <person name="Martin L.B.B."/>
            <person name="Misra R.C."/>
            <person name="Kikuchi S."/>
            <person name="Rejzek M."/>
            <person name="Martin A.C."/>
            <person name="Harkess A."/>
            <person name="Leebens-Mack J."/>
            <person name="Louveau T."/>
            <person name="Stephenson M.J."/>
            <person name="Osbourn A."/>
        </authorList>
    </citation>
    <scope>NUCLEOTIDE SEQUENCE</scope>
    <source>
        <strain evidence="3">S10</strain>
    </source>
</reference>
<dbReference type="Gene3D" id="1.20.1260.60">
    <property type="entry name" value="Vacuolar protein sorting-associated protein Ist1"/>
    <property type="match status" value="2"/>
</dbReference>
<sequence>MFNALLKPKFYTKCKSNLKLTKTRLETIKRKRNAVQKYLKNDIVELLRSGLDINAYGRAEGLLVEQNKSSCYELIEKFCGCVSENVSAVQKQRECPEECKEAVQSLITGNSLDSYINKEFVEKLRRNPPTKEMKIQLLDDIAQESSIEWDSKALEQKLYMPPSLKQESPKHDSMRGADGEEWNENNDGAITGSYSLNAGNKQKNTKGYIASERNERGSVSSERKDSTDNGYRLQSSSEDETSTDMSSQDGPKTSSVGSISEDEVDNKRPFYYKFIPPPYLKSKPEKDESNLEKPTKSAALAEKESNQDHNKPVVEDKPKPRSVRRRPLKPPPGFGNFSNSEGEKENSVGTNSEDAMQRGGTIHSDHSGSIDEQEKIMNGLLMHYSKKPSSYESGKAKAHTKAHGDDHIGEPGRHRKSDTGLPSAIATKGHTRATSLQPDVLSGNHVHPKLPDYDELAARLAALKGR</sequence>
<comment type="caution">
    <text evidence="3">The sequence shown here is derived from an EMBL/GenBank/DDBJ whole genome shotgun (WGS) entry which is preliminary data.</text>
</comment>
<feature type="compositionally biased region" description="Basic and acidic residues" evidence="2">
    <location>
        <begin position="282"/>
        <end position="319"/>
    </location>
</feature>
<accession>A0AAD7PPC8</accession>
<dbReference type="InterPro" id="IPR005061">
    <property type="entry name" value="Ist1"/>
</dbReference>
<feature type="compositionally biased region" description="Basic and acidic residues" evidence="2">
    <location>
        <begin position="212"/>
        <end position="227"/>
    </location>
</feature>
<proteinExistence type="inferred from homology"/>